<feature type="compositionally biased region" description="Basic and acidic residues" evidence="1">
    <location>
        <begin position="168"/>
        <end position="180"/>
    </location>
</feature>
<keyword evidence="2" id="KW-0472">Membrane</keyword>
<keyword evidence="5" id="KW-1185">Reference proteome</keyword>
<keyword evidence="2" id="KW-0812">Transmembrane</keyword>
<reference evidence="4 5" key="1">
    <citation type="submission" date="2019-09" db="EMBL/GenBank/DDBJ databases">
        <title>Serinicoccus pratensis sp. nov., isolated from meadow soil.</title>
        <authorList>
            <person name="Zhang W."/>
        </authorList>
    </citation>
    <scope>NUCLEOTIDE SEQUENCE [LARGE SCALE GENOMIC DNA]</scope>
    <source>
        <strain evidence="4 5">W204</strain>
    </source>
</reference>
<dbReference type="InterPro" id="IPR005182">
    <property type="entry name" value="YdbS-like_PH"/>
</dbReference>
<evidence type="ECO:0000256" key="1">
    <source>
        <dbReference type="SAM" id="MobiDB-lite"/>
    </source>
</evidence>
<feature type="transmembrane region" description="Helical" evidence="2">
    <location>
        <begin position="58"/>
        <end position="78"/>
    </location>
</feature>
<feature type="transmembrane region" description="Helical" evidence="2">
    <location>
        <begin position="415"/>
        <end position="435"/>
    </location>
</feature>
<name>A0A5J6V586_9MICO</name>
<dbReference type="KEGG" id="serw:FY030_06885"/>
<evidence type="ECO:0000313" key="5">
    <source>
        <dbReference type="Proteomes" id="UP000326546"/>
    </source>
</evidence>
<evidence type="ECO:0000259" key="3">
    <source>
        <dbReference type="Pfam" id="PF03703"/>
    </source>
</evidence>
<dbReference type="InterPro" id="IPR014529">
    <property type="entry name" value="UCP026631"/>
</dbReference>
<feature type="transmembrane region" description="Helical" evidence="2">
    <location>
        <begin position="210"/>
        <end position="229"/>
    </location>
</feature>
<feature type="transmembrane region" description="Helical" evidence="2">
    <location>
        <begin position="249"/>
        <end position="279"/>
    </location>
</feature>
<feature type="domain" description="YdbS-like PH" evidence="3">
    <location>
        <begin position="82"/>
        <end position="138"/>
    </location>
</feature>
<sequence>MTDETLPAGSRTAPEPSADGWRGLSIRVVWVDFAKSLLSVLPAVVAILGFGIEPSWSSMWPFAAIAVWGVLSAVADIIRWLLTRYRITETEVERSTGLFVRRHRSVRRDRIRSVDTHAKLRHRIAGLRVITVGAGQQTNAGEAAFVLDSLIRDDAELLRSVLLREHQTATAETERPRDGDDIQDPPDPAKTRSAEVFATLRPWWVVYHMFSLWAYLSAAGLLWGAFWLASTFGVNLIDVSSRWISWGDLGWFETIAVAVVGGGLFGAIAMGVGFFLSYWKFELARVRSDDTSFLRTRRGLLSTREVNRDEVRTRGLSISEPLLWRWMRMADTNVITTGLSIWDPEQPSAILPRGPRSIAHEVATRVLGAPSPLEVPLPRHPRAALRRRLWWATAFTALGVAIVALPVATSVVPTWVLWAAIGVWPVALCGAIVAYRALGHAITEDYVVMRSGLTSRTTSALRRDAVSTIAVRQSILQKRLGLSTVSAMTAAGWSIYEAPDVCAHEAISFAAQAAPGFLDEFLGSSVCSRADEVASGPVRDL</sequence>
<dbReference type="PANTHER" id="PTHR34473">
    <property type="entry name" value="UPF0699 TRANSMEMBRANE PROTEIN YDBS"/>
    <property type="match status" value="1"/>
</dbReference>
<dbReference type="PIRSF" id="PIRSF026631">
    <property type="entry name" value="UCP026631"/>
    <property type="match status" value="1"/>
</dbReference>
<feature type="region of interest" description="Disordered" evidence="1">
    <location>
        <begin position="168"/>
        <end position="189"/>
    </location>
</feature>
<feature type="transmembrane region" description="Helical" evidence="2">
    <location>
        <begin position="29"/>
        <end position="52"/>
    </location>
</feature>
<proteinExistence type="predicted"/>
<evidence type="ECO:0000313" key="4">
    <source>
        <dbReference type="EMBL" id="QFG68474.1"/>
    </source>
</evidence>
<keyword evidence="2" id="KW-1133">Transmembrane helix</keyword>
<feature type="domain" description="YdbS-like PH" evidence="3">
    <location>
        <begin position="435"/>
        <end position="511"/>
    </location>
</feature>
<gene>
    <name evidence="4" type="ORF">FY030_06885</name>
</gene>
<dbReference type="Pfam" id="PF03703">
    <property type="entry name" value="bPH_2"/>
    <property type="match status" value="2"/>
</dbReference>
<evidence type="ECO:0000256" key="2">
    <source>
        <dbReference type="SAM" id="Phobius"/>
    </source>
</evidence>
<dbReference type="OrthoDB" id="4121259at2"/>
<dbReference type="Proteomes" id="UP000326546">
    <property type="component" value="Chromosome"/>
</dbReference>
<accession>A0A5J6V586</accession>
<dbReference type="AlphaFoldDB" id="A0A5J6V586"/>
<dbReference type="RefSeq" id="WP_158060862.1">
    <property type="nucleotide sequence ID" value="NZ_CP044427.1"/>
</dbReference>
<feature type="transmembrane region" description="Helical" evidence="2">
    <location>
        <begin position="389"/>
        <end position="409"/>
    </location>
</feature>
<protein>
    <submittedName>
        <fullName evidence="4">PH domain-containing protein</fullName>
    </submittedName>
</protein>
<dbReference type="EMBL" id="CP044427">
    <property type="protein sequence ID" value="QFG68474.1"/>
    <property type="molecule type" value="Genomic_DNA"/>
</dbReference>
<organism evidence="4 5">
    <name type="scientific">Ornithinimicrobium pratense</name>
    <dbReference type="NCBI Taxonomy" id="2593973"/>
    <lineage>
        <taxon>Bacteria</taxon>
        <taxon>Bacillati</taxon>
        <taxon>Actinomycetota</taxon>
        <taxon>Actinomycetes</taxon>
        <taxon>Micrococcales</taxon>
        <taxon>Ornithinimicrobiaceae</taxon>
        <taxon>Ornithinimicrobium</taxon>
    </lineage>
</organism>
<dbReference type="PANTHER" id="PTHR34473:SF2">
    <property type="entry name" value="UPF0699 TRANSMEMBRANE PROTEIN YDBT"/>
    <property type="match status" value="1"/>
</dbReference>